<feature type="region of interest" description="Disordered" evidence="1">
    <location>
        <begin position="1"/>
        <end position="35"/>
    </location>
</feature>
<feature type="compositionally biased region" description="Basic and acidic residues" evidence="1">
    <location>
        <begin position="15"/>
        <end position="25"/>
    </location>
</feature>
<keyword evidence="3" id="KW-1185">Reference proteome</keyword>
<dbReference type="AlphaFoldDB" id="A0AAW2GPW3"/>
<evidence type="ECO:0000313" key="2">
    <source>
        <dbReference type="EMBL" id="KAL0129280.1"/>
    </source>
</evidence>
<evidence type="ECO:0000256" key="1">
    <source>
        <dbReference type="SAM" id="MobiDB-lite"/>
    </source>
</evidence>
<proteinExistence type="predicted"/>
<name>A0AAW2GPW3_9HYME</name>
<dbReference type="EMBL" id="JADYXP020000003">
    <property type="protein sequence ID" value="KAL0129280.1"/>
    <property type="molecule type" value="Genomic_DNA"/>
</dbReference>
<organism evidence="2 3">
    <name type="scientific">Cardiocondyla obscurior</name>
    <dbReference type="NCBI Taxonomy" id="286306"/>
    <lineage>
        <taxon>Eukaryota</taxon>
        <taxon>Metazoa</taxon>
        <taxon>Ecdysozoa</taxon>
        <taxon>Arthropoda</taxon>
        <taxon>Hexapoda</taxon>
        <taxon>Insecta</taxon>
        <taxon>Pterygota</taxon>
        <taxon>Neoptera</taxon>
        <taxon>Endopterygota</taxon>
        <taxon>Hymenoptera</taxon>
        <taxon>Apocrita</taxon>
        <taxon>Aculeata</taxon>
        <taxon>Formicoidea</taxon>
        <taxon>Formicidae</taxon>
        <taxon>Myrmicinae</taxon>
        <taxon>Cardiocondyla</taxon>
    </lineage>
</organism>
<evidence type="ECO:0000313" key="3">
    <source>
        <dbReference type="Proteomes" id="UP001430953"/>
    </source>
</evidence>
<sequence>MIKKLGGQTEDEGTMDERENYEGVDRQQGAVGQSTKFDGSWSIKVTTENATRGKEKYKRKKEAKGELDGEGSPFFPSSVSRDYPRYFVSQFLWCDLKFTRKLI</sequence>
<comment type="caution">
    <text evidence="2">The sequence shown here is derived from an EMBL/GenBank/DDBJ whole genome shotgun (WGS) entry which is preliminary data.</text>
</comment>
<reference evidence="2 3" key="1">
    <citation type="submission" date="2023-03" db="EMBL/GenBank/DDBJ databases">
        <title>High recombination rates correlate with genetic variation in Cardiocondyla obscurior ants.</title>
        <authorList>
            <person name="Errbii M."/>
        </authorList>
    </citation>
    <scope>NUCLEOTIDE SEQUENCE [LARGE SCALE GENOMIC DNA]</scope>
    <source>
        <strain evidence="2">Alpha-2009</strain>
        <tissue evidence="2">Whole body</tissue>
    </source>
</reference>
<gene>
    <name evidence="2" type="ORF">PUN28_004171</name>
</gene>
<accession>A0AAW2GPW3</accession>
<feature type="region of interest" description="Disordered" evidence="1">
    <location>
        <begin position="50"/>
        <end position="80"/>
    </location>
</feature>
<dbReference type="Proteomes" id="UP001430953">
    <property type="component" value="Unassembled WGS sequence"/>
</dbReference>
<protein>
    <submittedName>
        <fullName evidence="2">Uncharacterized protein</fullName>
    </submittedName>
</protein>